<comment type="caution">
    <text evidence="2">The sequence shown here is derived from an EMBL/GenBank/DDBJ whole genome shotgun (WGS) entry which is preliminary data.</text>
</comment>
<dbReference type="Proteomes" id="UP000789524">
    <property type="component" value="Unassembled WGS sequence"/>
</dbReference>
<reference evidence="2" key="1">
    <citation type="submission" date="2021-09" db="EMBL/GenBank/DDBJ databases">
        <authorList>
            <person name="Martin H S."/>
        </authorList>
    </citation>
    <scope>NUCLEOTIDE SEQUENCE</scope>
</reference>
<gene>
    <name evidence="2" type="ORF">DCHRY22_LOCUS8778</name>
</gene>
<organism evidence="2 3">
    <name type="scientific">Danaus chrysippus</name>
    <name type="common">African queen</name>
    <dbReference type="NCBI Taxonomy" id="151541"/>
    <lineage>
        <taxon>Eukaryota</taxon>
        <taxon>Metazoa</taxon>
        <taxon>Ecdysozoa</taxon>
        <taxon>Arthropoda</taxon>
        <taxon>Hexapoda</taxon>
        <taxon>Insecta</taxon>
        <taxon>Pterygota</taxon>
        <taxon>Neoptera</taxon>
        <taxon>Endopterygota</taxon>
        <taxon>Lepidoptera</taxon>
        <taxon>Glossata</taxon>
        <taxon>Ditrysia</taxon>
        <taxon>Papilionoidea</taxon>
        <taxon>Nymphalidae</taxon>
        <taxon>Danainae</taxon>
        <taxon>Danaini</taxon>
        <taxon>Danaina</taxon>
        <taxon>Danaus</taxon>
        <taxon>Anosia</taxon>
    </lineage>
</organism>
<evidence type="ECO:0000256" key="1">
    <source>
        <dbReference type="SAM" id="Phobius"/>
    </source>
</evidence>
<sequence length="233" mass="27146">MSELRDMWPRDNVTDEEQTIINNALNRLRLVTKGCSNKEKSLNYPNQDASTNRSKVKEEELKEIIKRHRSLIRSQKRVHITTFGFSTVSMECYSTGHKFVLDDYDATYKLAIRILRGLCLKLTDEKESKVFSTIRNMVFWFMMVNVLTAAVLESICMMMTGSGGTLVELFTMMPCVGYLLVSMSKIYKIKRYKPVFINLMSELRDMWPRDNVTDEEQTIINNALNRLRLVTKE</sequence>
<keyword evidence="3" id="KW-1185">Reference proteome</keyword>
<dbReference type="AlphaFoldDB" id="A0A8J2QTF8"/>
<feature type="transmembrane region" description="Helical" evidence="1">
    <location>
        <begin position="138"/>
        <end position="160"/>
    </location>
</feature>
<keyword evidence="1" id="KW-0472">Membrane</keyword>
<keyword evidence="1" id="KW-1133">Transmembrane helix</keyword>
<dbReference type="EMBL" id="CAKASE010000062">
    <property type="protein sequence ID" value="CAG9569232.1"/>
    <property type="molecule type" value="Genomic_DNA"/>
</dbReference>
<name>A0A8J2QTF8_9NEOP</name>
<dbReference type="OrthoDB" id="8122539at2759"/>
<keyword evidence="1" id="KW-0812">Transmembrane</keyword>
<accession>A0A8J2QTF8</accession>
<protein>
    <submittedName>
        <fullName evidence="2">(African queen) hypothetical protein</fullName>
    </submittedName>
</protein>
<feature type="transmembrane region" description="Helical" evidence="1">
    <location>
        <begin position="166"/>
        <end position="183"/>
    </location>
</feature>
<proteinExistence type="predicted"/>
<evidence type="ECO:0000313" key="2">
    <source>
        <dbReference type="EMBL" id="CAG9569232.1"/>
    </source>
</evidence>
<evidence type="ECO:0000313" key="3">
    <source>
        <dbReference type="Proteomes" id="UP000789524"/>
    </source>
</evidence>